<feature type="transmembrane region" description="Helical" evidence="1">
    <location>
        <begin position="62"/>
        <end position="80"/>
    </location>
</feature>
<proteinExistence type="predicted"/>
<name>A0A6N0NXZ7_9CREN</name>
<keyword evidence="1" id="KW-1133">Transmembrane helix</keyword>
<evidence type="ECO:0000256" key="1">
    <source>
        <dbReference type="SAM" id="Phobius"/>
    </source>
</evidence>
<accession>A0A6N0NXZ7</accession>
<dbReference type="Proteomes" id="UP000509301">
    <property type="component" value="Chromosome"/>
</dbReference>
<sequence length="119" mass="12846">MPHILLGIIIFIISIIITWIIASVPVWLSAKLFSSKASLGKAMVATLVGLIAFFVLDRVISPFSHFIALIIGFLAVLWVFKTVFDVGWLSSLGITIVAFIITIVILVILAVLGLGLSLL</sequence>
<dbReference type="KEGG" id="mten:GWK48_08810"/>
<keyword evidence="1" id="KW-0472">Membrane</keyword>
<reference evidence="2 3" key="1">
    <citation type="submission" date="2020-02" db="EMBL/GenBank/DDBJ databases">
        <title>Comparative genome analysis reveals the metabolism and evolution of the thermophilic archaeal genus Metallosphaera.</title>
        <authorList>
            <person name="Jiang C."/>
        </authorList>
    </citation>
    <scope>NUCLEOTIDE SEQUENCE [LARGE SCALE GENOMIC DNA]</scope>
    <source>
        <strain evidence="2 3">Ric-A</strain>
    </source>
</reference>
<dbReference type="EMBL" id="CP049074">
    <property type="protein sequence ID" value="QKR00459.1"/>
    <property type="molecule type" value="Genomic_DNA"/>
</dbReference>
<evidence type="ECO:0000313" key="2">
    <source>
        <dbReference type="EMBL" id="QKR00459.1"/>
    </source>
</evidence>
<dbReference type="AlphaFoldDB" id="A0A6N0NXZ7"/>
<evidence type="ECO:0000313" key="3">
    <source>
        <dbReference type="Proteomes" id="UP000509301"/>
    </source>
</evidence>
<evidence type="ECO:0008006" key="4">
    <source>
        <dbReference type="Google" id="ProtNLM"/>
    </source>
</evidence>
<protein>
    <recommendedName>
        <fullName evidence="4">Phage holin family protein</fullName>
    </recommendedName>
</protein>
<feature type="transmembrane region" description="Helical" evidence="1">
    <location>
        <begin position="92"/>
        <end position="116"/>
    </location>
</feature>
<dbReference type="OrthoDB" id="57468at2157"/>
<gene>
    <name evidence="2" type="ORF">GWK48_08810</name>
</gene>
<keyword evidence="3" id="KW-1185">Reference proteome</keyword>
<keyword evidence="1" id="KW-0812">Transmembrane</keyword>
<feature type="transmembrane region" description="Helical" evidence="1">
    <location>
        <begin position="6"/>
        <end position="27"/>
    </location>
</feature>
<feature type="transmembrane region" description="Helical" evidence="1">
    <location>
        <begin position="39"/>
        <end position="56"/>
    </location>
</feature>
<organism evidence="2 3">
    <name type="scientific">Metallosphaera tengchongensis</name>
    <dbReference type="NCBI Taxonomy" id="1532350"/>
    <lineage>
        <taxon>Archaea</taxon>
        <taxon>Thermoproteota</taxon>
        <taxon>Thermoprotei</taxon>
        <taxon>Sulfolobales</taxon>
        <taxon>Sulfolobaceae</taxon>
        <taxon>Metallosphaera</taxon>
    </lineage>
</organism>